<dbReference type="PANTHER" id="PTHR13132:SF29">
    <property type="entry name" value="ALPHA-(1,6)-FUCOSYLTRANSFERASE"/>
    <property type="match status" value="1"/>
</dbReference>
<name>A0AA39MJV2_9AGAR</name>
<reference evidence="3" key="1">
    <citation type="submission" date="2023-06" db="EMBL/GenBank/DDBJ databases">
        <authorList>
            <consortium name="Lawrence Berkeley National Laboratory"/>
            <person name="Ahrendt S."/>
            <person name="Sahu N."/>
            <person name="Indic B."/>
            <person name="Wong-Bajracharya J."/>
            <person name="Merenyi Z."/>
            <person name="Ke H.-M."/>
            <person name="Monk M."/>
            <person name="Kocsube S."/>
            <person name="Drula E."/>
            <person name="Lipzen A."/>
            <person name="Balint B."/>
            <person name="Henrissat B."/>
            <person name="Andreopoulos B."/>
            <person name="Martin F.M."/>
            <person name="Harder C.B."/>
            <person name="Rigling D."/>
            <person name="Ford K.L."/>
            <person name="Foster G.D."/>
            <person name="Pangilinan J."/>
            <person name="Papanicolaou A."/>
            <person name="Barry K."/>
            <person name="LaButti K."/>
            <person name="Viragh M."/>
            <person name="Koriabine M."/>
            <person name="Yan M."/>
            <person name="Riley R."/>
            <person name="Champramary S."/>
            <person name="Plett K.L."/>
            <person name="Tsai I.J."/>
            <person name="Slot J."/>
            <person name="Sipos G."/>
            <person name="Plett J."/>
            <person name="Nagy L.G."/>
            <person name="Grigoriev I.V."/>
        </authorList>
    </citation>
    <scope>NUCLEOTIDE SEQUENCE</scope>
    <source>
        <strain evidence="3">FPL87.14</strain>
    </source>
</reference>
<comment type="caution">
    <text evidence="3">The sequence shown here is derived from an EMBL/GenBank/DDBJ whole genome shotgun (WGS) entry which is preliminary data.</text>
</comment>
<accession>A0AA39MJV2</accession>
<proteinExistence type="predicted"/>
<protein>
    <submittedName>
        <fullName evidence="3">Uncharacterized protein</fullName>
    </submittedName>
</protein>
<sequence>MPRSRSLKNISISSANSFTDAAMSLTPRTPQSRPGRAGEGYTQVELQEMHGEDAEDDPQSSTAPLLSSGSPVTDEPKAGRTRAAAAVSNLPFVFLSVTAGFLFFLTVVAYWRPGTLEWYLGVPVPFFEQVPASSQGNNDLNSSLIISYENYTSFPLSTHDYLVECYKMHPGGFMPPTKFWEPNAAGVMDVVHGDGKGVCKSTITYMLDGRMGLLADLALIAQAAGLARERNRTFFIDDTYWNRGRWIDHFQDVSETQPGPEPGCKPPPPQEYVACPRHARCVVFSPCSQYLIRVLRHWVITSRTAKFHFGHMYYEHYEDGYAHSTNRLKPIYDFAAGSLRNTIIPNTENTRLINSAQEEVAVLSSTYLSAHLRRGDRKPSSYEYHGSYVPTKDFFDALDDAASRLQRSDHPSLVYLASDSPTALEELSSLLPSVYSLSRSTNAELKSLVSPGEYFQGDFDKYALETRIKATRGMIVDFALLSGAWIQGGPDAIVCTVSSVVCKLSAVALGWEKAFGPPDRYGFIDRQLMGWVDVDQKGRIIPEWEAFNLFN</sequence>
<evidence type="ECO:0000256" key="1">
    <source>
        <dbReference type="SAM" id="MobiDB-lite"/>
    </source>
</evidence>
<dbReference type="Proteomes" id="UP001175226">
    <property type="component" value="Unassembled WGS sequence"/>
</dbReference>
<evidence type="ECO:0000256" key="2">
    <source>
        <dbReference type="SAM" id="Phobius"/>
    </source>
</evidence>
<dbReference type="GO" id="GO:0006487">
    <property type="term" value="P:protein N-linked glycosylation"/>
    <property type="evidence" value="ECO:0007669"/>
    <property type="project" value="TreeGrafter"/>
</dbReference>
<dbReference type="Gene3D" id="3.40.50.11350">
    <property type="match status" value="1"/>
</dbReference>
<feature type="transmembrane region" description="Helical" evidence="2">
    <location>
        <begin position="90"/>
        <end position="111"/>
    </location>
</feature>
<feature type="compositionally biased region" description="Polar residues" evidence="1">
    <location>
        <begin position="59"/>
        <end position="71"/>
    </location>
</feature>
<keyword evidence="2" id="KW-0472">Membrane</keyword>
<gene>
    <name evidence="3" type="ORF">EV421DRAFT_1110535</name>
</gene>
<evidence type="ECO:0000313" key="3">
    <source>
        <dbReference type="EMBL" id="KAK0436533.1"/>
    </source>
</evidence>
<dbReference type="PANTHER" id="PTHR13132">
    <property type="entry name" value="ALPHA- 1,6 -FUCOSYLTRANSFERASE"/>
    <property type="match status" value="1"/>
</dbReference>
<keyword evidence="2" id="KW-1133">Transmembrane helix</keyword>
<dbReference type="EMBL" id="JAUEPT010000054">
    <property type="protein sequence ID" value="KAK0436533.1"/>
    <property type="molecule type" value="Genomic_DNA"/>
</dbReference>
<keyword evidence="4" id="KW-1185">Reference proteome</keyword>
<evidence type="ECO:0000313" key="4">
    <source>
        <dbReference type="Proteomes" id="UP001175226"/>
    </source>
</evidence>
<organism evidence="3 4">
    <name type="scientific">Armillaria borealis</name>
    <dbReference type="NCBI Taxonomy" id="47425"/>
    <lineage>
        <taxon>Eukaryota</taxon>
        <taxon>Fungi</taxon>
        <taxon>Dikarya</taxon>
        <taxon>Basidiomycota</taxon>
        <taxon>Agaricomycotina</taxon>
        <taxon>Agaricomycetes</taxon>
        <taxon>Agaricomycetidae</taxon>
        <taxon>Agaricales</taxon>
        <taxon>Marasmiineae</taxon>
        <taxon>Physalacriaceae</taxon>
        <taxon>Armillaria</taxon>
    </lineage>
</organism>
<dbReference type="AlphaFoldDB" id="A0AA39MJV2"/>
<dbReference type="GO" id="GO:0046921">
    <property type="term" value="F:alpha-(1-&gt;6)-fucosyltransferase activity"/>
    <property type="evidence" value="ECO:0007669"/>
    <property type="project" value="TreeGrafter"/>
</dbReference>
<feature type="region of interest" description="Disordered" evidence="1">
    <location>
        <begin position="21"/>
        <end position="77"/>
    </location>
</feature>
<keyword evidence="2" id="KW-0812">Transmembrane</keyword>